<proteinExistence type="predicted"/>
<comment type="caution">
    <text evidence="1">The sequence shown here is derived from an EMBL/GenBank/DDBJ whole genome shotgun (WGS) entry which is preliminary data.</text>
</comment>
<reference evidence="1" key="1">
    <citation type="submission" date="2019-08" db="EMBL/GenBank/DDBJ databases">
        <authorList>
            <person name="Kucharzyk K."/>
            <person name="Murdoch R.W."/>
            <person name="Higgins S."/>
            <person name="Loffler F."/>
        </authorList>
    </citation>
    <scope>NUCLEOTIDE SEQUENCE</scope>
</reference>
<dbReference type="EMBL" id="VSSQ01005270">
    <property type="protein sequence ID" value="MPM28487.1"/>
    <property type="molecule type" value="Genomic_DNA"/>
</dbReference>
<sequence>MRIYATPKETAYMYHEGIVDKDVTKSGTAANLELIRIWGEFGVCLTKLGVVSSVYTALRDTIATMQPSSPITRVRAAYNFT</sequence>
<evidence type="ECO:0000313" key="1">
    <source>
        <dbReference type="EMBL" id="MPM28487.1"/>
    </source>
</evidence>
<accession>A0A644YJL9</accession>
<protein>
    <submittedName>
        <fullName evidence="1">Uncharacterized protein</fullName>
    </submittedName>
</protein>
<gene>
    <name evidence="1" type="ORF">SDC9_75013</name>
</gene>
<dbReference type="AlphaFoldDB" id="A0A644YJL9"/>
<name>A0A644YJL9_9ZZZZ</name>
<organism evidence="1">
    <name type="scientific">bioreactor metagenome</name>
    <dbReference type="NCBI Taxonomy" id="1076179"/>
    <lineage>
        <taxon>unclassified sequences</taxon>
        <taxon>metagenomes</taxon>
        <taxon>ecological metagenomes</taxon>
    </lineage>
</organism>